<comment type="caution">
    <text evidence="3">The sequence shown here is derived from an EMBL/GenBank/DDBJ whole genome shotgun (WGS) entry which is preliminary data.</text>
</comment>
<reference evidence="3 4" key="1">
    <citation type="submission" date="2024-04" db="EMBL/GenBank/DDBJ databases">
        <title>Tritrichomonas musculus Genome.</title>
        <authorList>
            <person name="Alves-Ferreira E."/>
            <person name="Grigg M."/>
            <person name="Lorenzi H."/>
            <person name="Galac M."/>
        </authorList>
    </citation>
    <scope>NUCLEOTIDE SEQUENCE [LARGE SCALE GENOMIC DNA]</scope>
    <source>
        <strain evidence="3 4">EAF2021</strain>
    </source>
</reference>
<name>A0ABR2HXH0_9EUKA</name>
<keyword evidence="4" id="KW-1185">Reference proteome</keyword>
<dbReference type="InterPro" id="IPR002110">
    <property type="entry name" value="Ankyrin_rpt"/>
</dbReference>
<evidence type="ECO:0008006" key="5">
    <source>
        <dbReference type="Google" id="ProtNLM"/>
    </source>
</evidence>
<evidence type="ECO:0000313" key="3">
    <source>
        <dbReference type="EMBL" id="KAK8854320.1"/>
    </source>
</evidence>
<dbReference type="PROSITE" id="PS50088">
    <property type="entry name" value="ANK_REPEAT"/>
    <property type="match status" value="1"/>
</dbReference>
<dbReference type="PANTHER" id="PTHR24159:SF5">
    <property type="entry name" value="ANK_REP_REGION DOMAIN-CONTAINING PROTEIN"/>
    <property type="match status" value="1"/>
</dbReference>
<dbReference type="Proteomes" id="UP001470230">
    <property type="component" value="Unassembled WGS sequence"/>
</dbReference>
<dbReference type="SUPFAM" id="SSF48403">
    <property type="entry name" value="Ankyrin repeat"/>
    <property type="match status" value="1"/>
</dbReference>
<organism evidence="3 4">
    <name type="scientific">Tritrichomonas musculus</name>
    <dbReference type="NCBI Taxonomy" id="1915356"/>
    <lineage>
        <taxon>Eukaryota</taxon>
        <taxon>Metamonada</taxon>
        <taxon>Parabasalia</taxon>
        <taxon>Tritrichomonadida</taxon>
        <taxon>Tritrichomonadidae</taxon>
        <taxon>Tritrichomonas</taxon>
    </lineage>
</organism>
<dbReference type="SMART" id="SM00248">
    <property type="entry name" value="ANK"/>
    <property type="match status" value="3"/>
</dbReference>
<feature type="repeat" description="ANK" evidence="1">
    <location>
        <begin position="247"/>
        <end position="279"/>
    </location>
</feature>
<evidence type="ECO:0000313" key="4">
    <source>
        <dbReference type="Proteomes" id="UP001470230"/>
    </source>
</evidence>
<dbReference type="Gene3D" id="1.25.40.20">
    <property type="entry name" value="Ankyrin repeat-containing domain"/>
    <property type="match status" value="2"/>
</dbReference>
<accession>A0ABR2HXH0</accession>
<protein>
    <recommendedName>
        <fullName evidence="5">DUF3447 domain-containing protein</fullName>
    </recommendedName>
</protein>
<sequence>MESQEQIELISKLQDYLMNADEGNLDESKNFILEEYLIKGIDYYSPFFRTYLIALMYRPCETELYIKLLINLYESFDNQEMISNFNQVLIETVFHLPGPQISGLFVLYRLYQSGHINIDDIINKIHLYRYENTEMKINLVYCYLWFAPEINDRNEYFLSLLRSDYDEFSKNNSIHLSLQNFSIDSMTSHNFELLRHYRKSGHNHRRLFMILMNDDIDSLQNENLNPLFDSNLTVNSSFYEICPFIQNGPTLIQTAAFFGSIKCFKYLLLNGANLLAADKANEMLPHFAVAGGNVEIIRICHQRKLQMIGASQIAALFHRNSILTWLIECECQAEGNVAQNNGTIIQNAAVTNNLNTIEMCLEKKVDVNGGNKKKTSLQNACENGNIESVTLLLSSKDIDINACVFKYFIFF</sequence>
<proteinExistence type="predicted"/>
<evidence type="ECO:0000256" key="1">
    <source>
        <dbReference type="PROSITE-ProRule" id="PRU00023"/>
    </source>
</evidence>
<dbReference type="PANTHER" id="PTHR24159">
    <property type="match status" value="1"/>
</dbReference>
<dbReference type="Pfam" id="PF12796">
    <property type="entry name" value="Ank_2"/>
    <property type="match status" value="1"/>
</dbReference>
<gene>
    <name evidence="3" type="ORF">M9Y10_016880</name>
    <name evidence="2" type="ORF">M9Y10_036857</name>
</gene>
<evidence type="ECO:0000313" key="2">
    <source>
        <dbReference type="EMBL" id="KAK8834059.1"/>
    </source>
</evidence>
<dbReference type="EMBL" id="JAPFFF010000535">
    <property type="protein sequence ID" value="KAK8834059.1"/>
    <property type="molecule type" value="Genomic_DNA"/>
</dbReference>
<dbReference type="EMBL" id="JAPFFF010000021">
    <property type="protein sequence ID" value="KAK8854320.1"/>
    <property type="molecule type" value="Genomic_DNA"/>
</dbReference>
<keyword evidence="1" id="KW-0040">ANK repeat</keyword>
<dbReference type="InterPro" id="IPR036770">
    <property type="entry name" value="Ankyrin_rpt-contain_sf"/>
</dbReference>